<proteinExistence type="predicted"/>
<reference evidence="1" key="1">
    <citation type="submission" date="2021-03" db="EMBL/GenBank/DDBJ databases">
        <authorList>
            <consortium name="DOE Joint Genome Institute"/>
            <person name="Ahrendt S."/>
            <person name="Looney B.P."/>
            <person name="Miyauchi S."/>
            <person name="Morin E."/>
            <person name="Drula E."/>
            <person name="Courty P.E."/>
            <person name="Chicoki N."/>
            <person name="Fauchery L."/>
            <person name="Kohler A."/>
            <person name="Kuo A."/>
            <person name="Labutti K."/>
            <person name="Pangilinan J."/>
            <person name="Lipzen A."/>
            <person name="Riley R."/>
            <person name="Andreopoulos W."/>
            <person name="He G."/>
            <person name="Johnson J."/>
            <person name="Barry K.W."/>
            <person name="Grigoriev I.V."/>
            <person name="Nagy L."/>
            <person name="Hibbett D."/>
            <person name="Henrissat B."/>
            <person name="Matheny P.B."/>
            <person name="Labbe J."/>
            <person name="Martin F."/>
        </authorList>
    </citation>
    <scope>NUCLEOTIDE SEQUENCE</scope>
    <source>
        <strain evidence="1">HHB10654</strain>
    </source>
</reference>
<evidence type="ECO:0000313" key="2">
    <source>
        <dbReference type="Proteomes" id="UP000814140"/>
    </source>
</evidence>
<name>A0ACB8TLA5_9AGAM</name>
<sequence>MVSGPSAGAAANPKQVSIDILPRTSAPTLIGAQESTEPSTSSTHSILVMISPANNEARKSALRALVALISNAVEDSIIAYEQEGRPIPSLDDISDADADTLGSLGLHHAVRTLTGACTQLCDTLTPTPHVVFSKVLEPLETSCLRVAVEAQIPDALMGHSEGVPISKLAAKVGIEQGKLARVLRCLSVLHTFREVTPNVFANNRTSHALRTSSRLSSVVSLWGDEFPKYGYNWLYDALVDHEYGPSYSSSKSAFGYGVKKDTGRDNVGMFDWNETYPESRARFNRAMTSTRYGDVYDHYPIADLPTGATWCDVGGGVGSVLMRIAAAHPHLHLTLQDQPSVIEQAKTYWKENAGEALKRGQIAFVPINFLIRTPVARQDVYYMRHIIHDWPDADCISILKNIRTVMHPHSRVLIRERPHRNVKTSGLIDFASDDYILADPGQKGGGAPTPLLPNYGAGVKRAYLQDINMLTLLNAKERTLEEFARLGEQAGLEVVKVWDCIESGIVEMRLASNAGGVKS</sequence>
<evidence type="ECO:0000313" key="1">
    <source>
        <dbReference type="EMBL" id="KAI0069222.1"/>
    </source>
</evidence>
<keyword evidence="2" id="KW-1185">Reference proteome</keyword>
<protein>
    <submittedName>
        <fullName evidence="1">S-adenosyl-L-methionine-dependent methyltransferase</fullName>
    </submittedName>
</protein>
<reference evidence="1" key="2">
    <citation type="journal article" date="2022" name="New Phytol.">
        <title>Evolutionary transition to the ectomycorrhizal habit in the genomes of a hyperdiverse lineage of mushroom-forming fungi.</title>
        <authorList>
            <person name="Looney B."/>
            <person name="Miyauchi S."/>
            <person name="Morin E."/>
            <person name="Drula E."/>
            <person name="Courty P.E."/>
            <person name="Kohler A."/>
            <person name="Kuo A."/>
            <person name="LaButti K."/>
            <person name="Pangilinan J."/>
            <person name="Lipzen A."/>
            <person name="Riley R."/>
            <person name="Andreopoulos W."/>
            <person name="He G."/>
            <person name="Johnson J."/>
            <person name="Nolan M."/>
            <person name="Tritt A."/>
            <person name="Barry K.W."/>
            <person name="Grigoriev I.V."/>
            <person name="Nagy L.G."/>
            <person name="Hibbett D."/>
            <person name="Henrissat B."/>
            <person name="Matheny P.B."/>
            <person name="Labbe J."/>
            <person name="Martin F.M."/>
        </authorList>
    </citation>
    <scope>NUCLEOTIDE SEQUENCE</scope>
    <source>
        <strain evidence="1">HHB10654</strain>
    </source>
</reference>
<keyword evidence="1" id="KW-0489">Methyltransferase</keyword>
<comment type="caution">
    <text evidence="1">The sequence shown here is derived from an EMBL/GenBank/DDBJ whole genome shotgun (WGS) entry which is preliminary data.</text>
</comment>
<accession>A0ACB8TLA5</accession>
<dbReference type="Proteomes" id="UP000814140">
    <property type="component" value="Unassembled WGS sequence"/>
</dbReference>
<gene>
    <name evidence="1" type="ORF">BV25DRAFT_116084</name>
</gene>
<keyword evidence="1" id="KW-0808">Transferase</keyword>
<organism evidence="1 2">
    <name type="scientific">Artomyces pyxidatus</name>
    <dbReference type="NCBI Taxonomy" id="48021"/>
    <lineage>
        <taxon>Eukaryota</taxon>
        <taxon>Fungi</taxon>
        <taxon>Dikarya</taxon>
        <taxon>Basidiomycota</taxon>
        <taxon>Agaricomycotina</taxon>
        <taxon>Agaricomycetes</taxon>
        <taxon>Russulales</taxon>
        <taxon>Auriscalpiaceae</taxon>
        <taxon>Artomyces</taxon>
    </lineage>
</organism>
<dbReference type="EMBL" id="MU277187">
    <property type="protein sequence ID" value="KAI0069222.1"/>
    <property type="molecule type" value="Genomic_DNA"/>
</dbReference>